<feature type="region of interest" description="Disordered" evidence="1">
    <location>
        <begin position="1"/>
        <end position="21"/>
    </location>
</feature>
<evidence type="ECO:0000256" key="1">
    <source>
        <dbReference type="SAM" id="MobiDB-lite"/>
    </source>
</evidence>
<evidence type="ECO:0000313" key="3">
    <source>
        <dbReference type="Proteomes" id="UP001162480"/>
    </source>
</evidence>
<evidence type="ECO:0000313" key="2">
    <source>
        <dbReference type="EMBL" id="CAI9736296.1"/>
    </source>
</evidence>
<dbReference type="AlphaFoldDB" id="A0AA36FEQ1"/>
<gene>
    <name evidence="2" type="ORF">OCTVUL_1B018152</name>
</gene>
<feature type="region of interest" description="Disordered" evidence="1">
    <location>
        <begin position="64"/>
        <end position="101"/>
    </location>
</feature>
<proteinExistence type="predicted"/>
<sequence>MRKTNKREVMYQDKGKGAAQYRPQCTNKSKRLIVSGHVNNESVIRKENAKEKHLTSQMDRIHLGDGCSNTNLSQQNNSKKSHTSENQLKPETGYDVDKNNPEGCKGRENTYLFPLDYGNNSRRRSDCSELKRKRKILLSPRQVLYLRKNFQDKRSSQVKFCVPRRKGMHKWTGYIPVRGHGLWSHVFDYFAVTV</sequence>
<dbReference type="Proteomes" id="UP001162480">
    <property type="component" value="Chromosome 18"/>
</dbReference>
<protein>
    <submittedName>
        <fullName evidence="2">Uncharacterized protein</fullName>
    </submittedName>
</protein>
<name>A0AA36FEQ1_OCTVU</name>
<organism evidence="2 3">
    <name type="scientific">Octopus vulgaris</name>
    <name type="common">Common octopus</name>
    <dbReference type="NCBI Taxonomy" id="6645"/>
    <lineage>
        <taxon>Eukaryota</taxon>
        <taxon>Metazoa</taxon>
        <taxon>Spiralia</taxon>
        <taxon>Lophotrochozoa</taxon>
        <taxon>Mollusca</taxon>
        <taxon>Cephalopoda</taxon>
        <taxon>Coleoidea</taxon>
        <taxon>Octopodiformes</taxon>
        <taxon>Octopoda</taxon>
        <taxon>Incirrata</taxon>
        <taxon>Octopodidae</taxon>
        <taxon>Octopus</taxon>
    </lineage>
</organism>
<accession>A0AA36FEQ1</accession>
<reference evidence="2" key="1">
    <citation type="submission" date="2023-08" db="EMBL/GenBank/DDBJ databases">
        <authorList>
            <person name="Alioto T."/>
            <person name="Alioto T."/>
            <person name="Gomez Garrido J."/>
        </authorList>
    </citation>
    <scope>NUCLEOTIDE SEQUENCE</scope>
</reference>
<dbReference type="EMBL" id="OX597831">
    <property type="protein sequence ID" value="CAI9736296.1"/>
    <property type="molecule type" value="Genomic_DNA"/>
</dbReference>
<feature type="compositionally biased region" description="Basic and acidic residues" evidence="1">
    <location>
        <begin position="1"/>
        <end position="16"/>
    </location>
</feature>
<feature type="compositionally biased region" description="Polar residues" evidence="1">
    <location>
        <begin position="67"/>
        <end position="89"/>
    </location>
</feature>
<keyword evidence="3" id="KW-1185">Reference proteome</keyword>